<dbReference type="AlphaFoldDB" id="A0A024FTI1"/>
<proteinExistence type="predicted"/>
<dbReference type="Proteomes" id="UP000053237">
    <property type="component" value="Unassembled WGS sequence"/>
</dbReference>
<accession>A0A024FTI1</accession>
<reference evidence="1 2" key="1">
    <citation type="submission" date="2012-05" db="EMBL/GenBank/DDBJ databases">
        <title>Recombination and specialization in a pathogen metapopulation.</title>
        <authorList>
            <person name="Gardiner A."/>
            <person name="Kemen E."/>
            <person name="Schultz-Larsen T."/>
            <person name="MacLean D."/>
            <person name="Van Oosterhout C."/>
            <person name="Jones J.D.G."/>
        </authorList>
    </citation>
    <scope>NUCLEOTIDE SEQUENCE [LARGE SCALE GENOMIC DNA]</scope>
    <source>
        <strain evidence="1 2">Ac Nc2</strain>
    </source>
</reference>
<dbReference type="EMBL" id="CAIX01000237">
    <property type="protein sequence ID" value="CCI10415.1"/>
    <property type="molecule type" value="Genomic_DNA"/>
</dbReference>
<dbReference type="InParanoid" id="A0A024FTI1"/>
<protein>
    <submittedName>
        <fullName evidence="1">Uncharacterized protein</fullName>
    </submittedName>
</protein>
<keyword evidence="2" id="KW-1185">Reference proteome</keyword>
<comment type="caution">
    <text evidence="1">The sequence shown here is derived from an EMBL/GenBank/DDBJ whole genome shotgun (WGS) entry which is preliminary data.</text>
</comment>
<evidence type="ECO:0000313" key="1">
    <source>
        <dbReference type="EMBL" id="CCI10415.1"/>
    </source>
</evidence>
<organism evidence="1 2">
    <name type="scientific">Albugo candida</name>
    <dbReference type="NCBI Taxonomy" id="65357"/>
    <lineage>
        <taxon>Eukaryota</taxon>
        <taxon>Sar</taxon>
        <taxon>Stramenopiles</taxon>
        <taxon>Oomycota</taxon>
        <taxon>Peronosporomycetes</taxon>
        <taxon>Albuginales</taxon>
        <taxon>Albuginaceae</taxon>
        <taxon>Albugo</taxon>
    </lineage>
</organism>
<evidence type="ECO:0000313" key="2">
    <source>
        <dbReference type="Proteomes" id="UP000053237"/>
    </source>
</evidence>
<name>A0A024FTI1_9STRA</name>
<gene>
    <name evidence="1" type="ORF">BN9_097690</name>
</gene>
<sequence length="105" mass="11312">MSDQSAAKDITDAIKNVNSMDWNWMKSGRDLQLTSLLDIDIEMMGTCHLHCTNPSFPALSSCSGAGKRLGMCRTAKKNLGFDSCASYRHTGCNDSGLPAHTLGIS</sequence>